<accession>A0A146MAW3</accession>
<evidence type="ECO:0000259" key="2">
    <source>
        <dbReference type="Pfam" id="PF13843"/>
    </source>
</evidence>
<name>A0A146MAW3_LYGHE</name>
<evidence type="ECO:0000256" key="1">
    <source>
        <dbReference type="SAM" id="MobiDB-lite"/>
    </source>
</evidence>
<dbReference type="PANTHER" id="PTHR46599">
    <property type="entry name" value="PIGGYBAC TRANSPOSABLE ELEMENT-DERIVED PROTEIN 4"/>
    <property type="match status" value="1"/>
</dbReference>
<gene>
    <name evidence="3" type="primary">PGBD4_3</name>
    <name evidence="3" type="ORF">g.49367</name>
</gene>
<sequence length="664" mass="75716">PRGTRSMIHVEGREGDQMEVVCKVASNRRALLATVFISLRFTILPQCRSLLCSCVSSQLSTRSFQSAFIHDKIRMLGDELSGSGSEGTCEEEELPKDPLADSEDSYSQSSNEENVNDVYATFHNFSDQSFDESSSSFDSADDEPPLKKWKRTELKKSEKSYEWKKISEVPQKYTRIKSQDLPPSADIPNISTEPSEIFTRYFTDSFVSLIVKLTNLRAEKCSLELNLTECELKAFIGILIIMGFHRLPGISYYWKANANFGVPRVSSVMTVSRFLKILRFLSFNDSSRTPNKGLAKTDEFYNIRLLVDHLNEKFSDVMEPSKWLNINKSTVRPKILKTRHDCSYERKFSVTALCCAKTGYLFKLSLQNPENSADEPDKNDDIVRDLLSVVKTEGCTVVFGQEYTNFPLVEELYSRNIFVCAELRRKCDPNVPSKFREGDIRCGDFVQSGDFSITAWRDTHVKKALILSTMHDPSEKKSSFKRKVNDLADYPGPVVDFYDNHKEGVKLFDIQRLRYNTFWKSRKCSTRFFYYILDATIVNSYILYKKSSEKIKKEDSKDLLSVVQFRSNLADGLIAGFVGRRRTAPNPQNMKGMSKKKNSSRTTSVRNSVRMTDVGSHMPTKTTCRRCAFCSTRGSAKRTTIMCTSCQVGLCLPCFAPFHELPQE</sequence>
<proteinExistence type="predicted"/>
<reference evidence="3" key="1">
    <citation type="journal article" date="2016" name="Gigascience">
        <title>De novo construction of an expanded transcriptome assembly for the western tarnished plant bug, Lygus hesperus.</title>
        <authorList>
            <person name="Tassone E.E."/>
            <person name="Geib S.M."/>
            <person name="Hall B."/>
            <person name="Fabrick J.A."/>
            <person name="Brent C.S."/>
            <person name="Hull J.J."/>
        </authorList>
    </citation>
    <scope>NUCLEOTIDE SEQUENCE</scope>
</reference>
<dbReference type="InterPro" id="IPR029526">
    <property type="entry name" value="PGBD"/>
</dbReference>
<feature type="region of interest" description="Disordered" evidence="1">
    <location>
        <begin position="583"/>
        <end position="606"/>
    </location>
</feature>
<dbReference type="Pfam" id="PF13843">
    <property type="entry name" value="DDE_Tnp_1_7"/>
    <property type="match status" value="1"/>
</dbReference>
<feature type="domain" description="PiggyBac transposable element-derived protein" evidence="2">
    <location>
        <begin position="194"/>
        <end position="541"/>
    </location>
</feature>
<protein>
    <submittedName>
        <fullName evidence="3">PiggyBac transposable element-derived protein 4</fullName>
    </submittedName>
</protein>
<dbReference type="AlphaFoldDB" id="A0A146MAW3"/>
<evidence type="ECO:0000313" key="3">
    <source>
        <dbReference type="EMBL" id="JAQ16883.1"/>
    </source>
</evidence>
<dbReference type="PANTHER" id="PTHR46599:SF3">
    <property type="entry name" value="PIGGYBAC TRANSPOSABLE ELEMENT-DERIVED PROTEIN 4"/>
    <property type="match status" value="1"/>
</dbReference>
<feature type="compositionally biased region" description="Acidic residues" evidence="1">
    <location>
        <begin position="88"/>
        <end position="104"/>
    </location>
</feature>
<dbReference type="EMBL" id="GDHC01001746">
    <property type="protein sequence ID" value="JAQ16883.1"/>
    <property type="molecule type" value="Transcribed_RNA"/>
</dbReference>
<feature type="non-terminal residue" evidence="3">
    <location>
        <position position="1"/>
    </location>
</feature>
<feature type="region of interest" description="Disordered" evidence="1">
    <location>
        <begin position="79"/>
        <end position="110"/>
    </location>
</feature>
<organism evidence="3">
    <name type="scientific">Lygus hesperus</name>
    <name type="common">Western plant bug</name>
    <dbReference type="NCBI Taxonomy" id="30085"/>
    <lineage>
        <taxon>Eukaryota</taxon>
        <taxon>Metazoa</taxon>
        <taxon>Ecdysozoa</taxon>
        <taxon>Arthropoda</taxon>
        <taxon>Hexapoda</taxon>
        <taxon>Insecta</taxon>
        <taxon>Pterygota</taxon>
        <taxon>Neoptera</taxon>
        <taxon>Paraneoptera</taxon>
        <taxon>Hemiptera</taxon>
        <taxon>Heteroptera</taxon>
        <taxon>Panheteroptera</taxon>
        <taxon>Cimicomorpha</taxon>
        <taxon>Miridae</taxon>
        <taxon>Mirini</taxon>
        <taxon>Lygus</taxon>
    </lineage>
</organism>